<dbReference type="Proteomes" id="UP000574317">
    <property type="component" value="Unassembled WGS sequence"/>
</dbReference>
<evidence type="ECO:0000313" key="1">
    <source>
        <dbReference type="EMBL" id="KAF5546147.1"/>
    </source>
</evidence>
<accession>A0A8H5J158</accession>
<gene>
    <name evidence="1" type="ORF">FNAPI_8934</name>
</gene>
<sequence>MLFSHAIDLTQDFLHLSTRSLDGGISVALPLPALNVTVHLVIPALLFLCVVAELANVSFGPGFVDKLQAASFAHAVFFVALLTEVPPAPVAACPAGLVKVAHGSVVSSVDERLSGEQSRREKQGISH</sequence>
<dbReference type="EMBL" id="JAAOAO010000350">
    <property type="protein sequence ID" value="KAF5546147.1"/>
    <property type="molecule type" value="Genomic_DNA"/>
</dbReference>
<proteinExistence type="predicted"/>
<organism evidence="1 2">
    <name type="scientific">Fusarium napiforme</name>
    <dbReference type="NCBI Taxonomy" id="42672"/>
    <lineage>
        <taxon>Eukaryota</taxon>
        <taxon>Fungi</taxon>
        <taxon>Dikarya</taxon>
        <taxon>Ascomycota</taxon>
        <taxon>Pezizomycotina</taxon>
        <taxon>Sordariomycetes</taxon>
        <taxon>Hypocreomycetidae</taxon>
        <taxon>Hypocreales</taxon>
        <taxon>Nectriaceae</taxon>
        <taxon>Fusarium</taxon>
        <taxon>Fusarium fujikuroi species complex</taxon>
    </lineage>
</organism>
<keyword evidence="2" id="KW-1185">Reference proteome</keyword>
<protein>
    <submittedName>
        <fullName evidence="1">Uncharacterized protein</fullName>
    </submittedName>
</protein>
<evidence type="ECO:0000313" key="2">
    <source>
        <dbReference type="Proteomes" id="UP000574317"/>
    </source>
</evidence>
<name>A0A8H5J158_9HYPO</name>
<reference evidence="1 2" key="1">
    <citation type="submission" date="2020-05" db="EMBL/GenBank/DDBJ databases">
        <title>Identification and distribution of gene clusters putatively required for synthesis of sphingolipid metabolism inhibitors in phylogenetically diverse species of the filamentous fungus Fusarium.</title>
        <authorList>
            <person name="Kim H.-S."/>
            <person name="Busman M."/>
            <person name="Brown D.W."/>
            <person name="Divon H."/>
            <person name="Uhlig S."/>
            <person name="Proctor R.H."/>
        </authorList>
    </citation>
    <scope>NUCLEOTIDE SEQUENCE [LARGE SCALE GENOMIC DNA]</scope>
    <source>
        <strain evidence="1 2">NRRL 25196</strain>
    </source>
</reference>
<comment type="caution">
    <text evidence="1">The sequence shown here is derived from an EMBL/GenBank/DDBJ whole genome shotgun (WGS) entry which is preliminary data.</text>
</comment>
<dbReference type="AlphaFoldDB" id="A0A8H5J158"/>